<dbReference type="Proteomes" id="UP000179352">
    <property type="component" value="Unassembled WGS sequence"/>
</dbReference>
<sequence length="130" mass="14075">MEKIKQFINSKKGKDISTVIIVILVGLGSFGLGRLSKNVLNTGIKIEYPNRAINQTASNAISAIEPMRTPTISQIMENSGGKNYFASNRGSKYYSLGCSAGKSIVQENRIYFASAEEAEKAGYEPSVSCN</sequence>
<keyword evidence="1" id="KW-1133">Transmembrane helix</keyword>
<dbReference type="AlphaFoldDB" id="A0A1F6WVH0"/>
<dbReference type="InterPro" id="IPR035451">
    <property type="entry name" value="Ada-like_dom_sf"/>
</dbReference>
<comment type="caution">
    <text evidence="2">The sequence shown here is derived from an EMBL/GenBank/DDBJ whole genome shotgun (WGS) entry which is preliminary data.</text>
</comment>
<accession>A0A1F6WVH0</accession>
<dbReference type="EMBL" id="MFUU01000015">
    <property type="protein sequence ID" value="OGI85893.1"/>
    <property type="molecule type" value="Genomic_DNA"/>
</dbReference>
<name>A0A1F6WVH0_9BACT</name>
<evidence type="ECO:0000313" key="3">
    <source>
        <dbReference type="Proteomes" id="UP000179352"/>
    </source>
</evidence>
<gene>
    <name evidence="2" type="ORF">A3A01_01145</name>
</gene>
<evidence type="ECO:0000256" key="1">
    <source>
        <dbReference type="SAM" id="Phobius"/>
    </source>
</evidence>
<evidence type="ECO:0008006" key="4">
    <source>
        <dbReference type="Google" id="ProtNLM"/>
    </source>
</evidence>
<feature type="transmembrane region" description="Helical" evidence="1">
    <location>
        <begin position="16"/>
        <end position="35"/>
    </location>
</feature>
<organism evidence="2 3">
    <name type="scientific">Candidatus Nomurabacteria bacterium RIFCSPLOWO2_01_FULL_39_17</name>
    <dbReference type="NCBI Taxonomy" id="1801770"/>
    <lineage>
        <taxon>Bacteria</taxon>
        <taxon>Candidatus Nomuraibacteriota</taxon>
    </lineage>
</organism>
<proteinExistence type="predicted"/>
<reference evidence="2 3" key="1">
    <citation type="journal article" date="2016" name="Nat. Commun.">
        <title>Thousands of microbial genomes shed light on interconnected biogeochemical processes in an aquifer system.</title>
        <authorList>
            <person name="Anantharaman K."/>
            <person name="Brown C.T."/>
            <person name="Hug L.A."/>
            <person name="Sharon I."/>
            <person name="Castelle C.J."/>
            <person name="Probst A.J."/>
            <person name="Thomas B.C."/>
            <person name="Singh A."/>
            <person name="Wilkins M.J."/>
            <person name="Karaoz U."/>
            <person name="Brodie E.L."/>
            <person name="Williams K.H."/>
            <person name="Hubbard S.S."/>
            <person name="Banfield J.F."/>
        </authorList>
    </citation>
    <scope>NUCLEOTIDE SEQUENCE [LARGE SCALE GENOMIC DNA]</scope>
</reference>
<dbReference type="Gene3D" id="3.40.10.10">
    <property type="entry name" value="DNA Methylphosphotriester Repair Domain"/>
    <property type="match status" value="1"/>
</dbReference>
<protein>
    <recommendedName>
        <fullName evidence="4">Ada DNA repair metal-binding domain-containing protein</fullName>
    </recommendedName>
</protein>
<keyword evidence="1" id="KW-0472">Membrane</keyword>
<dbReference type="SUPFAM" id="SSF57884">
    <property type="entry name" value="Ada DNA repair protein, N-terminal domain (N-Ada 10)"/>
    <property type="match status" value="1"/>
</dbReference>
<evidence type="ECO:0000313" key="2">
    <source>
        <dbReference type="EMBL" id="OGI85893.1"/>
    </source>
</evidence>
<dbReference type="STRING" id="1801770.A3A01_01145"/>
<keyword evidence="1" id="KW-0812">Transmembrane</keyword>